<organism evidence="9">
    <name type="scientific">Schistosoma curassoni</name>
    <dbReference type="NCBI Taxonomy" id="6186"/>
    <lineage>
        <taxon>Eukaryota</taxon>
        <taxon>Metazoa</taxon>
        <taxon>Spiralia</taxon>
        <taxon>Lophotrochozoa</taxon>
        <taxon>Platyhelminthes</taxon>
        <taxon>Trematoda</taxon>
        <taxon>Digenea</taxon>
        <taxon>Strigeidida</taxon>
        <taxon>Schistosomatoidea</taxon>
        <taxon>Schistosomatidae</taxon>
        <taxon>Schistosoma</taxon>
    </lineage>
</organism>
<dbReference type="PANTHER" id="PTHR23123">
    <property type="entry name" value="PHD/F-BOX CONTAINING PROTEIN"/>
    <property type="match status" value="1"/>
</dbReference>
<keyword evidence="5" id="KW-0804">Transcription</keyword>
<reference evidence="9" key="1">
    <citation type="submission" date="2016-06" db="UniProtKB">
        <authorList>
            <consortium name="WormBaseParasite"/>
        </authorList>
    </citation>
    <scope>IDENTIFICATION</scope>
</reference>
<dbReference type="InterPro" id="IPR003347">
    <property type="entry name" value="JmjC_dom"/>
</dbReference>
<name>A0A183JH46_9TREM</name>
<keyword evidence="1" id="KW-0479">Metal-binding</keyword>
<dbReference type="InterPro" id="IPR050690">
    <property type="entry name" value="JHDM1_Histone_Demethylase"/>
</dbReference>
<keyword evidence="2" id="KW-0560">Oxidoreductase</keyword>
<dbReference type="Proteomes" id="UP000279833">
    <property type="component" value="Unassembled WGS sequence"/>
</dbReference>
<dbReference type="GO" id="GO:0016491">
    <property type="term" value="F:oxidoreductase activity"/>
    <property type="evidence" value="ECO:0007669"/>
    <property type="project" value="UniProtKB-KW"/>
</dbReference>
<evidence type="ECO:0000259" key="6">
    <source>
        <dbReference type="PROSITE" id="PS51184"/>
    </source>
</evidence>
<dbReference type="SUPFAM" id="SSF51197">
    <property type="entry name" value="Clavaminate synthase-like"/>
    <property type="match status" value="1"/>
</dbReference>
<evidence type="ECO:0000256" key="3">
    <source>
        <dbReference type="ARBA" id="ARBA00023004"/>
    </source>
</evidence>
<evidence type="ECO:0000313" key="8">
    <source>
        <dbReference type="Proteomes" id="UP000279833"/>
    </source>
</evidence>
<dbReference type="GO" id="GO:0046872">
    <property type="term" value="F:metal ion binding"/>
    <property type="evidence" value="ECO:0007669"/>
    <property type="project" value="UniProtKB-KW"/>
</dbReference>
<evidence type="ECO:0000256" key="2">
    <source>
        <dbReference type="ARBA" id="ARBA00023002"/>
    </source>
</evidence>
<dbReference type="Gene3D" id="2.60.120.650">
    <property type="entry name" value="Cupin"/>
    <property type="match status" value="1"/>
</dbReference>
<evidence type="ECO:0000256" key="4">
    <source>
        <dbReference type="ARBA" id="ARBA00023015"/>
    </source>
</evidence>
<accession>A0A183JH46</accession>
<dbReference type="SMART" id="SM00558">
    <property type="entry name" value="JmjC"/>
    <property type="match status" value="1"/>
</dbReference>
<gene>
    <name evidence="7" type="ORF">SCUD_LOCUS2020</name>
</gene>
<keyword evidence="3" id="KW-0408">Iron</keyword>
<evidence type="ECO:0000256" key="1">
    <source>
        <dbReference type="ARBA" id="ARBA00022723"/>
    </source>
</evidence>
<sequence>MNGCDVSGHSFKENGFAKPVLVRSKDGLRIKVPLDSFSHTDLTRFIGTGNPSIQVDVIDVRQQVEIQMTLQELVDHFSSPRRQVLLNMLSLEFSRTSLAKFVHPPHVVSELSLVTTCWPEDDPNDLKDVEFIGETAPTVQKYCLLSMKGSYTDFHIDFGGSSVWYHVMWGEKVFYLMPPTPEFKGKHSSVHFYCLHILPGQTIFLPSGWIHAVYTPSDCLVFGGNFLSGLHVSMQLTLFKSKINVIPVFDFPLNDWFTNL</sequence>
<keyword evidence="8" id="KW-1185">Reference proteome</keyword>
<evidence type="ECO:0000256" key="5">
    <source>
        <dbReference type="ARBA" id="ARBA00023163"/>
    </source>
</evidence>
<proteinExistence type="predicted"/>
<dbReference type="AlphaFoldDB" id="A0A183JH46"/>
<evidence type="ECO:0000313" key="7">
    <source>
        <dbReference type="EMBL" id="VDO71581.1"/>
    </source>
</evidence>
<keyword evidence="4" id="KW-0805">Transcription regulation</keyword>
<dbReference type="STRING" id="6186.A0A183JH46"/>
<dbReference type="PROSITE" id="PS51184">
    <property type="entry name" value="JMJC"/>
    <property type="match status" value="1"/>
</dbReference>
<reference evidence="7 8" key="2">
    <citation type="submission" date="2018-11" db="EMBL/GenBank/DDBJ databases">
        <authorList>
            <consortium name="Pathogen Informatics"/>
        </authorList>
    </citation>
    <scope>NUCLEOTIDE SEQUENCE [LARGE SCALE GENOMIC DNA]</scope>
    <source>
        <strain evidence="7">Dakar</strain>
        <strain evidence="8">Dakar, Senegal</strain>
    </source>
</reference>
<feature type="domain" description="JmjC" evidence="6">
    <location>
        <begin position="92"/>
        <end position="243"/>
    </location>
</feature>
<dbReference type="WBParaSite" id="SCUD_0000201901-mRNA-1">
    <property type="protein sequence ID" value="SCUD_0000201901-mRNA-1"/>
    <property type="gene ID" value="SCUD_0000201901"/>
</dbReference>
<evidence type="ECO:0000313" key="9">
    <source>
        <dbReference type="WBParaSite" id="SCUD_0000201901-mRNA-1"/>
    </source>
</evidence>
<dbReference type="EMBL" id="UZAK01001807">
    <property type="protein sequence ID" value="VDO71581.1"/>
    <property type="molecule type" value="Genomic_DNA"/>
</dbReference>
<protein>
    <submittedName>
        <fullName evidence="9">JmjC domain-containing protein</fullName>
    </submittedName>
</protein>